<feature type="domain" description="CoA-binding" evidence="1">
    <location>
        <begin position="4"/>
        <end position="102"/>
    </location>
</feature>
<protein>
    <recommendedName>
        <fullName evidence="1">CoA-binding domain-containing protein</fullName>
    </recommendedName>
</protein>
<name>A0A0D2J8C7_9CHLO</name>
<evidence type="ECO:0000313" key="3">
    <source>
        <dbReference type="Proteomes" id="UP000054498"/>
    </source>
</evidence>
<dbReference type="GeneID" id="25729264"/>
<dbReference type="EMBL" id="KK103202">
    <property type="protein sequence ID" value="KIY96012.1"/>
    <property type="molecule type" value="Genomic_DNA"/>
</dbReference>
<evidence type="ECO:0000259" key="1">
    <source>
        <dbReference type="SMART" id="SM00881"/>
    </source>
</evidence>
<proteinExistence type="predicted"/>
<dbReference type="SUPFAM" id="SSF51735">
    <property type="entry name" value="NAD(P)-binding Rossmann-fold domains"/>
    <property type="match status" value="1"/>
</dbReference>
<keyword evidence="3" id="KW-1185">Reference proteome</keyword>
<dbReference type="Pfam" id="PF13380">
    <property type="entry name" value="CoA_binding_2"/>
    <property type="match status" value="1"/>
</dbReference>
<gene>
    <name evidence="2" type="ORF">MNEG_11950</name>
</gene>
<dbReference type="Gene3D" id="3.40.50.720">
    <property type="entry name" value="NAD(P)-binding Rossmann-like Domain"/>
    <property type="match status" value="1"/>
</dbReference>
<dbReference type="KEGG" id="mng:MNEG_11950"/>
<dbReference type="PANTHER" id="PTHR33303:SF2">
    <property type="entry name" value="COA-BINDING DOMAIN-CONTAINING PROTEIN"/>
    <property type="match status" value="1"/>
</dbReference>
<dbReference type="PANTHER" id="PTHR33303">
    <property type="entry name" value="CYTOPLASMIC PROTEIN-RELATED"/>
    <property type="match status" value="1"/>
</dbReference>
<reference evidence="2 3" key="1">
    <citation type="journal article" date="2013" name="BMC Genomics">
        <title>Reconstruction of the lipid metabolism for the microalga Monoraphidium neglectum from its genome sequence reveals characteristics suitable for biofuel production.</title>
        <authorList>
            <person name="Bogen C."/>
            <person name="Al-Dilaimi A."/>
            <person name="Albersmeier A."/>
            <person name="Wichmann J."/>
            <person name="Grundmann M."/>
            <person name="Rupp O."/>
            <person name="Lauersen K.J."/>
            <person name="Blifernez-Klassen O."/>
            <person name="Kalinowski J."/>
            <person name="Goesmann A."/>
            <person name="Mussgnug J.H."/>
            <person name="Kruse O."/>
        </authorList>
    </citation>
    <scope>NUCLEOTIDE SEQUENCE [LARGE SCALE GENOMIC DNA]</scope>
    <source>
        <strain evidence="2 3">SAG 48.87</strain>
    </source>
</reference>
<dbReference type="SMART" id="SM00881">
    <property type="entry name" value="CoA_binding"/>
    <property type="match status" value="1"/>
</dbReference>
<dbReference type="AlphaFoldDB" id="A0A0D2J8C7"/>
<accession>A0A0D2J8C7</accession>
<dbReference type="Proteomes" id="UP000054498">
    <property type="component" value="Unassembled WGS sequence"/>
</dbReference>
<dbReference type="InterPro" id="IPR036291">
    <property type="entry name" value="NAD(P)-bd_dom_sf"/>
</dbReference>
<evidence type="ECO:0000313" key="2">
    <source>
        <dbReference type="EMBL" id="KIY96012.1"/>
    </source>
</evidence>
<dbReference type="OrthoDB" id="505269at2759"/>
<dbReference type="RefSeq" id="XP_013895032.1">
    <property type="nucleotide sequence ID" value="XM_014039578.1"/>
</dbReference>
<dbReference type="InterPro" id="IPR003781">
    <property type="entry name" value="CoA-bd"/>
</dbReference>
<sequence length="137" mass="14877">MQIAAAAKRVAVLGIKTEKQAGQPAYYVPQYLHGAGVEVVPVPVFYPEVTEILGRQVFRRLADIPGPPVDIVDVFRKPSDLPPHLEDILAAKPKTVWLQSGITHPEFEAALAAAGIQVVADRCLLVEHQAAVREGRL</sequence>
<organism evidence="2 3">
    <name type="scientific">Monoraphidium neglectum</name>
    <dbReference type="NCBI Taxonomy" id="145388"/>
    <lineage>
        <taxon>Eukaryota</taxon>
        <taxon>Viridiplantae</taxon>
        <taxon>Chlorophyta</taxon>
        <taxon>core chlorophytes</taxon>
        <taxon>Chlorophyceae</taxon>
        <taxon>CS clade</taxon>
        <taxon>Sphaeropleales</taxon>
        <taxon>Selenastraceae</taxon>
        <taxon>Monoraphidium</taxon>
    </lineage>
</organism>